<dbReference type="AlphaFoldDB" id="A0A1C3XIF5"/>
<gene>
    <name evidence="1" type="ORF">GA0061098_1016142</name>
</gene>
<reference evidence="2" key="1">
    <citation type="submission" date="2016-08" db="EMBL/GenBank/DDBJ databases">
        <authorList>
            <person name="Varghese N."/>
            <person name="Submissions Spin"/>
        </authorList>
    </citation>
    <scope>NUCLEOTIDE SEQUENCE [LARGE SCALE GENOMIC DNA]</scope>
    <source>
        <strain evidence="2">ERR11</strain>
    </source>
</reference>
<name>A0A1C3XIF5_9BRAD</name>
<sequence length="68" mass="7679">MQNRADPHARGSAFQIARTDPPAGMFIEMAAAAFAKVLDSISDTCPFPVGGLKLTWHRSERLYRFWRL</sequence>
<protein>
    <submittedName>
        <fullName evidence="1">Uncharacterized protein</fullName>
    </submittedName>
</protein>
<organism evidence="1 2">
    <name type="scientific">Bradyrhizobium shewense</name>
    <dbReference type="NCBI Taxonomy" id="1761772"/>
    <lineage>
        <taxon>Bacteria</taxon>
        <taxon>Pseudomonadati</taxon>
        <taxon>Pseudomonadota</taxon>
        <taxon>Alphaproteobacteria</taxon>
        <taxon>Hyphomicrobiales</taxon>
        <taxon>Nitrobacteraceae</taxon>
        <taxon>Bradyrhizobium</taxon>
    </lineage>
</organism>
<evidence type="ECO:0000313" key="2">
    <source>
        <dbReference type="Proteomes" id="UP000199184"/>
    </source>
</evidence>
<accession>A0A1C3XIF5</accession>
<dbReference type="RefSeq" id="WP_347337545.1">
    <property type="nucleotide sequence ID" value="NZ_FMAI01000016.1"/>
</dbReference>
<dbReference type="Proteomes" id="UP000199184">
    <property type="component" value="Unassembled WGS sequence"/>
</dbReference>
<dbReference type="EMBL" id="FMAI01000016">
    <property type="protein sequence ID" value="SCB52038.1"/>
    <property type="molecule type" value="Genomic_DNA"/>
</dbReference>
<evidence type="ECO:0000313" key="1">
    <source>
        <dbReference type="EMBL" id="SCB52038.1"/>
    </source>
</evidence>
<proteinExistence type="predicted"/>
<keyword evidence="2" id="KW-1185">Reference proteome</keyword>